<feature type="binding site" evidence="6">
    <location>
        <position position="69"/>
    </location>
    <ligand>
        <name>substrate</name>
    </ligand>
</feature>
<dbReference type="PANTHER" id="PTHR12544">
    <property type="entry name" value="GLUTAMINASE"/>
    <property type="match status" value="1"/>
</dbReference>
<keyword evidence="4 6" id="KW-0378">Hydrolase</keyword>
<comment type="similarity">
    <text evidence="1 6">Belongs to the glutaminase family.</text>
</comment>
<dbReference type="Proteomes" id="UP000538566">
    <property type="component" value="Unassembled WGS sequence"/>
</dbReference>
<feature type="binding site" evidence="6">
    <location>
        <position position="174"/>
    </location>
    <ligand>
        <name>substrate</name>
    </ligand>
</feature>
<evidence type="ECO:0000313" key="8">
    <source>
        <dbReference type="Proteomes" id="UP000538566"/>
    </source>
</evidence>
<dbReference type="RefSeq" id="WP_144901985.1">
    <property type="nucleotide sequence ID" value="NZ_JACHOA010000001.1"/>
</dbReference>
<dbReference type="OrthoDB" id="9788822at2"/>
<dbReference type="FunFam" id="3.40.710.10:FF:000005">
    <property type="entry name" value="Glutaminase"/>
    <property type="match status" value="1"/>
</dbReference>
<evidence type="ECO:0000256" key="1">
    <source>
        <dbReference type="ARBA" id="ARBA00011076"/>
    </source>
</evidence>
<dbReference type="GO" id="GO:0006537">
    <property type="term" value="P:glutamate biosynthetic process"/>
    <property type="evidence" value="ECO:0007669"/>
    <property type="project" value="TreeGrafter"/>
</dbReference>
<comment type="catalytic activity">
    <reaction evidence="5 6">
        <text>L-glutamine + H2O = L-glutamate + NH4(+)</text>
        <dbReference type="Rhea" id="RHEA:15889"/>
        <dbReference type="ChEBI" id="CHEBI:15377"/>
        <dbReference type="ChEBI" id="CHEBI:28938"/>
        <dbReference type="ChEBI" id="CHEBI:29985"/>
        <dbReference type="ChEBI" id="CHEBI:58359"/>
        <dbReference type="EC" id="3.5.1.2"/>
    </reaction>
</comment>
<dbReference type="GO" id="GO:0006543">
    <property type="term" value="P:L-glutamine catabolic process"/>
    <property type="evidence" value="ECO:0007669"/>
    <property type="project" value="TreeGrafter"/>
</dbReference>
<dbReference type="Pfam" id="PF04960">
    <property type="entry name" value="Glutaminase"/>
    <property type="match status" value="1"/>
</dbReference>
<dbReference type="PANTHER" id="PTHR12544:SF29">
    <property type="entry name" value="GLUTAMINASE"/>
    <property type="match status" value="1"/>
</dbReference>
<evidence type="ECO:0000256" key="6">
    <source>
        <dbReference type="HAMAP-Rule" id="MF_00313"/>
    </source>
</evidence>
<keyword evidence="8" id="KW-1185">Reference proteome</keyword>
<evidence type="ECO:0000256" key="2">
    <source>
        <dbReference type="ARBA" id="ARBA00011881"/>
    </source>
</evidence>
<dbReference type="AlphaFoldDB" id="A0A7W7A878"/>
<dbReference type="InterPro" id="IPR012338">
    <property type="entry name" value="Beta-lactam/transpept-like"/>
</dbReference>
<reference evidence="7 8" key="1">
    <citation type="submission" date="2020-08" db="EMBL/GenBank/DDBJ databases">
        <title>Genomic Encyclopedia of Type Strains, Phase IV (KMG-IV): sequencing the most valuable type-strain genomes for metagenomic binning, comparative biology and taxonomic classification.</title>
        <authorList>
            <person name="Goeker M."/>
        </authorList>
    </citation>
    <scope>NUCLEOTIDE SEQUENCE [LARGE SCALE GENOMIC DNA]</scope>
    <source>
        <strain evidence="7 8">DSM 17507</strain>
    </source>
</reference>
<organism evidence="7 8">
    <name type="scientific">Novosphingobium taihuense</name>
    <dbReference type="NCBI Taxonomy" id="260085"/>
    <lineage>
        <taxon>Bacteria</taxon>
        <taxon>Pseudomonadati</taxon>
        <taxon>Pseudomonadota</taxon>
        <taxon>Alphaproteobacteria</taxon>
        <taxon>Sphingomonadales</taxon>
        <taxon>Sphingomonadaceae</taxon>
        <taxon>Novosphingobium</taxon>
    </lineage>
</organism>
<dbReference type="NCBIfam" id="NF002133">
    <property type="entry name" value="PRK00971.1-2"/>
    <property type="match status" value="1"/>
</dbReference>
<dbReference type="NCBIfam" id="TIGR03814">
    <property type="entry name" value="Gln_ase"/>
    <property type="match status" value="1"/>
</dbReference>
<dbReference type="GO" id="GO:0004359">
    <property type="term" value="F:glutaminase activity"/>
    <property type="evidence" value="ECO:0007669"/>
    <property type="project" value="UniProtKB-UniRule"/>
</dbReference>
<feature type="binding site" evidence="6">
    <location>
        <position position="119"/>
    </location>
    <ligand>
        <name>substrate</name>
    </ligand>
</feature>
<keyword evidence="6" id="KW-0007">Acetylation</keyword>
<evidence type="ECO:0000256" key="4">
    <source>
        <dbReference type="ARBA" id="ARBA00022801"/>
    </source>
</evidence>
<dbReference type="EMBL" id="JACHOA010000001">
    <property type="protein sequence ID" value="MBB4612208.1"/>
    <property type="molecule type" value="Genomic_DNA"/>
</dbReference>
<evidence type="ECO:0000313" key="7">
    <source>
        <dbReference type="EMBL" id="MBB4612208.1"/>
    </source>
</evidence>
<sequence>MDAIGTIEIAGIVADIAAEMGAAAERGTVASYIPPLAQVPPEKFGIAVVMADGAVHVAGDADEAFSIQSISKVFSLTLALGAVGDQLWQRVGREPSGSAFNSIVQLESEQGIPRNPFINAGAIVVCDVLLGRSAPAEAIAQMVRFVRTLAGDEAGSIGIDEAVASAEQDTGFRNMALANYMRAFGNIRAPVERVLGVYFHFCALAMSCRELAMAGRYLMNGGRVGGHSVITANRARRINALMMSCGHYDNSGDFAFRVGLPGKSGVGGGILCVAPGIASIAVWSPGLNASGNSQLGTLALERLVQRTGWSVFEPRVS</sequence>
<protein>
    <recommendedName>
        <fullName evidence="3 6">Glutaminase</fullName>
        <ecNumber evidence="3 6">3.5.1.2</ecNumber>
    </recommendedName>
</protein>
<evidence type="ECO:0000256" key="5">
    <source>
        <dbReference type="ARBA" id="ARBA00049534"/>
    </source>
</evidence>
<comment type="subunit">
    <text evidence="2 6">Homotetramer.</text>
</comment>
<comment type="caution">
    <text evidence="7">The sequence shown here is derived from an EMBL/GenBank/DDBJ whole genome shotgun (WGS) entry which is preliminary data.</text>
</comment>
<dbReference type="HAMAP" id="MF_00313">
    <property type="entry name" value="Glutaminase"/>
    <property type="match status" value="1"/>
</dbReference>
<proteinExistence type="inferred from homology"/>
<evidence type="ECO:0000256" key="3">
    <source>
        <dbReference type="ARBA" id="ARBA00012918"/>
    </source>
</evidence>
<name>A0A7W7A878_9SPHN</name>
<dbReference type="SUPFAM" id="SSF56601">
    <property type="entry name" value="beta-lactamase/transpeptidase-like"/>
    <property type="match status" value="1"/>
</dbReference>
<gene>
    <name evidence="6" type="primary">glsA</name>
    <name evidence="7" type="ORF">GGR37_000454</name>
</gene>
<feature type="binding site" evidence="6">
    <location>
        <position position="266"/>
    </location>
    <ligand>
        <name>substrate</name>
    </ligand>
</feature>
<dbReference type="Gene3D" id="3.40.710.10">
    <property type="entry name" value="DD-peptidase/beta-lactamase superfamily"/>
    <property type="match status" value="1"/>
</dbReference>
<accession>A0A7W7A878</accession>
<feature type="binding site" evidence="6">
    <location>
        <position position="248"/>
    </location>
    <ligand>
        <name>substrate</name>
    </ligand>
</feature>
<dbReference type="EC" id="3.5.1.2" evidence="3 6"/>
<feature type="binding site" evidence="6">
    <location>
        <position position="167"/>
    </location>
    <ligand>
        <name>substrate</name>
    </ligand>
</feature>
<feature type="binding site" evidence="6">
    <location>
        <position position="198"/>
    </location>
    <ligand>
        <name>substrate</name>
    </ligand>
</feature>
<dbReference type="InterPro" id="IPR015868">
    <property type="entry name" value="Glutaminase"/>
</dbReference>